<dbReference type="PRINTS" id="PR00622">
    <property type="entry name" value="HISTONEH3"/>
</dbReference>
<evidence type="ECO:0000259" key="4">
    <source>
        <dbReference type="Pfam" id="PF00125"/>
    </source>
</evidence>
<evidence type="ECO:0000313" key="5">
    <source>
        <dbReference type="EnsemblPlants" id="AUR62035706-RA:cds"/>
    </source>
</evidence>
<name>A0A803MUX9_CHEQI</name>
<dbReference type="SMR" id="A0A803MUX9"/>
<comment type="similarity">
    <text evidence="1">Belongs to the histone H3 family.</text>
</comment>
<dbReference type="InterPro" id="IPR007125">
    <property type="entry name" value="H2A/H2B/H3"/>
</dbReference>
<dbReference type="GO" id="GO:0003677">
    <property type="term" value="F:DNA binding"/>
    <property type="evidence" value="ECO:0007669"/>
    <property type="project" value="InterPro"/>
</dbReference>
<dbReference type="Gramene" id="AUR62035706-RA">
    <property type="protein sequence ID" value="AUR62035706-RA:cds"/>
    <property type="gene ID" value="AUR62035706"/>
</dbReference>
<keyword evidence="2" id="KW-0007">Acetylation</keyword>
<proteinExistence type="inferred from homology"/>
<dbReference type="PANTHER" id="PTHR11426">
    <property type="entry name" value="HISTONE H3"/>
    <property type="match status" value="1"/>
</dbReference>
<dbReference type="Pfam" id="PF00125">
    <property type="entry name" value="Histone"/>
    <property type="match status" value="1"/>
</dbReference>
<dbReference type="Proteomes" id="UP000596660">
    <property type="component" value="Unplaced"/>
</dbReference>
<dbReference type="Gene3D" id="1.10.20.10">
    <property type="entry name" value="Histone, subunit A"/>
    <property type="match status" value="1"/>
</dbReference>
<evidence type="ECO:0000256" key="2">
    <source>
        <dbReference type="ARBA" id="ARBA00022990"/>
    </source>
</evidence>
<protein>
    <recommendedName>
        <fullName evidence="4">Core Histone H2A/H2B/H3 domain-containing protein</fullName>
    </recommendedName>
</protein>
<reference evidence="5" key="2">
    <citation type="submission" date="2021-03" db="UniProtKB">
        <authorList>
            <consortium name="EnsemblPlants"/>
        </authorList>
    </citation>
    <scope>IDENTIFICATION</scope>
</reference>
<sequence length="135" mass="15260">MARTKQTPHRYSSLKVIKKQLKTAGKSISRDGLMMPHSNRPHKVVPHDNQKSRDAIRKNPFTKTVCEIATKVGTQLEDQAISTLHIASEKYLVDLFEAAKLCAIPAKRVTVIPDDISMAKKIWRVREKGLSSREN</sequence>
<feature type="compositionally biased region" description="Basic and acidic residues" evidence="3">
    <location>
        <begin position="45"/>
        <end position="57"/>
    </location>
</feature>
<dbReference type="InterPro" id="IPR000164">
    <property type="entry name" value="Histone_H3/CENP-A"/>
</dbReference>
<feature type="domain" description="Core Histone H2A/H2B/H3" evidence="4">
    <location>
        <begin position="50"/>
        <end position="121"/>
    </location>
</feature>
<organism evidence="5 6">
    <name type="scientific">Chenopodium quinoa</name>
    <name type="common">Quinoa</name>
    <dbReference type="NCBI Taxonomy" id="63459"/>
    <lineage>
        <taxon>Eukaryota</taxon>
        <taxon>Viridiplantae</taxon>
        <taxon>Streptophyta</taxon>
        <taxon>Embryophyta</taxon>
        <taxon>Tracheophyta</taxon>
        <taxon>Spermatophyta</taxon>
        <taxon>Magnoliopsida</taxon>
        <taxon>eudicotyledons</taxon>
        <taxon>Gunneridae</taxon>
        <taxon>Pentapetalae</taxon>
        <taxon>Caryophyllales</taxon>
        <taxon>Chenopodiaceae</taxon>
        <taxon>Chenopodioideae</taxon>
        <taxon>Atripliceae</taxon>
        <taxon>Chenopodium</taxon>
    </lineage>
</organism>
<dbReference type="InterPro" id="IPR009072">
    <property type="entry name" value="Histone-fold"/>
</dbReference>
<dbReference type="GO" id="GO:0030527">
    <property type="term" value="F:structural constituent of chromatin"/>
    <property type="evidence" value="ECO:0007669"/>
    <property type="project" value="InterPro"/>
</dbReference>
<dbReference type="GO" id="GO:0000786">
    <property type="term" value="C:nucleosome"/>
    <property type="evidence" value="ECO:0007669"/>
    <property type="project" value="InterPro"/>
</dbReference>
<evidence type="ECO:0000256" key="1">
    <source>
        <dbReference type="ARBA" id="ARBA00010343"/>
    </source>
</evidence>
<evidence type="ECO:0000313" key="6">
    <source>
        <dbReference type="Proteomes" id="UP000596660"/>
    </source>
</evidence>
<evidence type="ECO:0000256" key="3">
    <source>
        <dbReference type="SAM" id="MobiDB-lite"/>
    </source>
</evidence>
<dbReference type="GO" id="GO:0046982">
    <property type="term" value="F:protein heterodimerization activity"/>
    <property type="evidence" value="ECO:0007669"/>
    <property type="project" value="InterPro"/>
</dbReference>
<dbReference type="SMART" id="SM00428">
    <property type="entry name" value="H3"/>
    <property type="match status" value="1"/>
</dbReference>
<reference evidence="5" key="1">
    <citation type="journal article" date="2017" name="Nature">
        <title>The genome of Chenopodium quinoa.</title>
        <authorList>
            <person name="Jarvis D.E."/>
            <person name="Ho Y.S."/>
            <person name="Lightfoot D.J."/>
            <person name="Schmoeckel S.M."/>
            <person name="Li B."/>
            <person name="Borm T.J.A."/>
            <person name="Ohyanagi H."/>
            <person name="Mineta K."/>
            <person name="Michell C.T."/>
            <person name="Saber N."/>
            <person name="Kharbatia N.M."/>
            <person name="Rupper R.R."/>
            <person name="Sharp A.R."/>
            <person name="Dally N."/>
            <person name="Boughton B.A."/>
            <person name="Woo Y.H."/>
            <person name="Gao G."/>
            <person name="Schijlen E.G.W.M."/>
            <person name="Guo X."/>
            <person name="Momin A.A."/>
            <person name="Negrao S."/>
            <person name="Al-Babili S."/>
            <person name="Gehring C."/>
            <person name="Roessner U."/>
            <person name="Jung C."/>
            <person name="Murphy K."/>
            <person name="Arold S.T."/>
            <person name="Gojobori T."/>
            <person name="van der Linden C.G."/>
            <person name="van Loo E.N."/>
            <person name="Jellen E.N."/>
            <person name="Maughan P.J."/>
            <person name="Tester M."/>
        </authorList>
    </citation>
    <scope>NUCLEOTIDE SEQUENCE [LARGE SCALE GENOMIC DNA]</scope>
    <source>
        <strain evidence="5">cv. PI 614886</strain>
    </source>
</reference>
<dbReference type="AlphaFoldDB" id="A0A803MUX9"/>
<dbReference type="SUPFAM" id="SSF47113">
    <property type="entry name" value="Histone-fold"/>
    <property type="match status" value="1"/>
</dbReference>
<keyword evidence="6" id="KW-1185">Reference proteome</keyword>
<dbReference type="EnsemblPlants" id="AUR62035706-RA">
    <property type="protein sequence ID" value="AUR62035706-RA:cds"/>
    <property type="gene ID" value="AUR62035706"/>
</dbReference>
<accession>A0A803MUX9</accession>
<feature type="region of interest" description="Disordered" evidence="3">
    <location>
        <begin position="30"/>
        <end position="57"/>
    </location>
</feature>